<dbReference type="GO" id="GO:0005787">
    <property type="term" value="C:signal peptidase complex"/>
    <property type="evidence" value="ECO:0007669"/>
    <property type="project" value="UniProtKB-UniRule"/>
</dbReference>
<comment type="subcellular location">
    <subcellularLocation>
        <location evidence="1">Endoplasmic reticulum membrane</location>
        <topology evidence="1">Single-pass type II membrane protein</topology>
    </subcellularLocation>
</comment>
<evidence type="ECO:0000256" key="8">
    <source>
        <dbReference type="ARBA" id="ARBA00045670"/>
    </source>
</evidence>
<gene>
    <name evidence="10" type="ORF">BCR44DRAFT_30135</name>
</gene>
<dbReference type="GO" id="GO:0045047">
    <property type="term" value="P:protein targeting to ER"/>
    <property type="evidence" value="ECO:0007669"/>
    <property type="project" value="TreeGrafter"/>
</dbReference>
<reference evidence="10 11" key="1">
    <citation type="submission" date="2016-07" db="EMBL/GenBank/DDBJ databases">
        <title>Pervasive Adenine N6-methylation of Active Genes in Fungi.</title>
        <authorList>
            <consortium name="DOE Joint Genome Institute"/>
            <person name="Mondo S.J."/>
            <person name="Dannebaum R.O."/>
            <person name="Kuo R.C."/>
            <person name="Labutti K."/>
            <person name="Haridas S."/>
            <person name="Kuo A."/>
            <person name="Salamov A."/>
            <person name="Ahrendt S.R."/>
            <person name="Lipzen A."/>
            <person name="Sullivan W."/>
            <person name="Andreopoulos W.B."/>
            <person name="Clum A."/>
            <person name="Lindquist E."/>
            <person name="Daum C."/>
            <person name="Ramamoorthy G.K."/>
            <person name="Gryganskyi A."/>
            <person name="Culley D."/>
            <person name="Magnuson J.K."/>
            <person name="James T.Y."/>
            <person name="O'Malley M.A."/>
            <person name="Stajich J.E."/>
            <person name="Spatafora J.W."/>
            <person name="Visel A."/>
            <person name="Grigoriev I.V."/>
        </authorList>
    </citation>
    <scope>NUCLEOTIDE SEQUENCE [LARGE SCALE GENOMIC DNA]</scope>
    <source>
        <strain evidence="10 11">PL171</strain>
    </source>
</reference>
<keyword evidence="6" id="KW-1133">Transmembrane helix</keyword>
<evidence type="ECO:0000256" key="5">
    <source>
        <dbReference type="ARBA" id="ARBA00022968"/>
    </source>
</evidence>
<evidence type="ECO:0000313" key="11">
    <source>
        <dbReference type="Proteomes" id="UP000193411"/>
    </source>
</evidence>
<sequence length="221" mass="24280">MHSITSRASAVASYATSALIALAAVIAAASLFNPLVVDPSASPDLRLGIQSVALLPASRDAHYHWQSYYHQPRHYGLVHFNLTADLAPLFTWNVKQVHAMLTLSYGAPGGKDDPITHNKMTIWDAILPDREDARIVLANQPNPYGIVDLRHGRVRRLEGVEATLRLEYCVHTMLGAIRCTGDKHKVGDATVVTFKFPKLGDAGLVYREGEGLVKAEFENQE</sequence>
<keyword evidence="11" id="KW-1185">Reference proteome</keyword>
<dbReference type="OrthoDB" id="10261524at2759"/>
<organism evidence="10 11">
    <name type="scientific">Catenaria anguillulae PL171</name>
    <dbReference type="NCBI Taxonomy" id="765915"/>
    <lineage>
        <taxon>Eukaryota</taxon>
        <taxon>Fungi</taxon>
        <taxon>Fungi incertae sedis</taxon>
        <taxon>Blastocladiomycota</taxon>
        <taxon>Blastocladiomycetes</taxon>
        <taxon>Blastocladiales</taxon>
        <taxon>Catenariaceae</taxon>
        <taxon>Catenaria</taxon>
    </lineage>
</organism>
<dbReference type="PANTHER" id="PTHR12804">
    <property type="entry name" value="MICROSOMAL SIGNAL PEPTIDASE 23 KD SUBUNIT SPC22/23"/>
    <property type="match status" value="1"/>
</dbReference>
<evidence type="ECO:0000256" key="4">
    <source>
        <dbReference type="ARBA" id="ARBA00022824"/>
    </source>
</evidence>
<comment type="function">
    <text evidence="8">Essential component of the signal peptidase complex (SPC) which catalyzes the cleavage of N-terminal signal sequences from nascent proteins as they are translocated into the lumen of the endoplasmic reticulum. Essential for the SPC catalytic activity, possibly by stabilizing and positioning the active center of the complex close to the lumenal surface. Essential for viability.</text>
</comment>
<keyword evidence="5" id="KW-0735">Signal-anchor</keyword>
<evidence type="ECO:0000256" key="2">
    <source>
        <dbReference type="ARBA" id="ARBA00009289"/>
    </source>
</evidence>
<evidence type="ECO:0000256" key="9">
    <source>
        <dbReference type="PIRNR" id="PIRNR016089"/>
    </source>
</evidence>
<dbReference type="GO" id="GO:0006465">
    <property type="term" value="P:signal peptide processing"/>
    <property type="evidence" value="ECO:0007669"/>
    <property type="project" value="UniProtKB-UniRule"/>
</dbReference>
<evidence type="ECO:0000256" key="7">
    <source>
        <dbReference type="ARBA" id="ARBA00023136"/>
    </source>
</evidence>
<dbReference type="STRING" id="765915.A0A1Y2HLR4"/>
<dbReference type="Pfam" id="PF04573">
    <property type="entry name" value="SPC22"/>
    <property type="match status" value="1"/>
</dbReference>
<comment type="similarity">
    <text evidence="2 9">Belongs to the SPCS3 family.</text>
</comment>
<keyword evidence="4 9" id="KW-0256">Endoplasmic reticulum</keyword>
<evidence type="ECO:0000256" key="1">
    <source>
        <dbReference type="ARBA" id="ARBA00004648"/>
    </source>
</evidence>
<proteinExistence type="inferred from homology"/>
<dbReference type="Proteomes" id="UP000193411">
    <property type="component" value="Unassembled WGS sequence"/>
</dbReference>
<dbReference type="InterPro" id="IPR007653">
    <property type="entry name" value="SPC3"/>
</dbReference>
<protein>
    <recommendedName>
        <fullName evidence="9">Signal peptidase subunit 3</fullName>
    </recommendedName>
</protein>
<evidence type="ECO:0000313" key="10">
    <source>
        <dbReference type="EMBL" id="ORZ35557.1"/>
    </source>
</evidence>
<dbReference type="PIRSF" id="PIRSF016089">
    <property type="entry name" value="SPC22"/>
    <property type="match status" value="1"/>
</dbReference>
<keyword evidence="3" id="KW-0812">Transmembrane</keyword>
<keyword evidence="7 9" id="KW-0472">Membrane</keyword>
<name>A0A1Y2HLR4_9FUNG</name>
<dbReference type="PANTHER" id="PTHR12804:SF0">
    <property type="entry name" value="SIGNAL PEPTIDASE COMPLEX SUBUNIT 3"/>
    <property type="match status" value="1"/>
</dbReference>
<evidence type="ECO:0000256" key="3">
    <source>
        <dbReference type="ARBA" id="ARBA00022692"/>
    </source>
</evidence>
<dbReference type="AlphaFoldDB" id="A0A1Y2HLR4"/>
<evidence type="ECO:0000256" key="6">
    <source>
        <dbReference type="ARBA" id="ARBA00022989"/>
    </source>
</evidence>
<dbReference type="EMBL" id="MCFL01000021">
    <property type="protein sequence ID" value="ORZ35557.1"/>
    <property type="molecule type" value="Genomic_DNA"/>
</dbReference>
<comment type="caution">
    <text evidence="10">The sequence shown here is derived from an EMBL/GenBank/DDBJ whole genome shotgun (WGS) entry which is preliminary data.</text>
</comment>
<accession>A0A1Y2HLR4</accession>